<organism evidence="1 2">
    <name type="scientific">Rugamonas rivuli</name>
    <dbReference type="NCBI Taxonomy" id="2743358"/>
    <lineage>
        <taxon>Bacteria</taxon>
        <taxon>Pseudomonadati</taxon>
        <taxon>Pseudomonadota</taxon>
        <taxon>Betaproteobacteria</taxon>
        <taxon>Burkholderiales</taxon>
        <taxon>Oxalobacteraceae</taxon>
        <taxon>Telluria group</taxon>
        <taxon>Rugamonas</taxon>
    </lineage>
</organism>
<accession>A0A843S2G0</accession>
<evidence type="ECO:0000313" key="2">
    <source>
        <dbReference type="Proteomes" id="UP000444318"/>
    </source>
</evidence>
<dbReference type="EMBL" id="WHUF01000001">
    <property type="protein sequence ID" value="MQA18445.1"/>
    <property type="molecule type" value="Genomic_DNA"/>
</dbReference>
<gene>
    <name evidence="1" type="ORF">GEV01_02830</name>
</gene>
<evidence type="ECO:0000313" key="1">
    <source>
        <dbReference type="EMBL" id="MQA18445.1"/>
    </source>
</evidence>
<sequence length="137" mass="14856">MSTSKGAWNRSENRMRRLNAVTATAVVSLVLAGCVTAPLDAVDWQHGARRGHVVSTYAADLPPAQLPKCLANLPLDQYAAQRFVQVRYHHGRLMLSAVAPMPPTLDVKDGDIVELWPADCAAGNIARITRKLSTQGQ</sequence>
<comment type="caution">
    <text evidence="1">The sequence shown here is derived from an EMBL/GenBank/DDBJ whole genome shotgun (WGS) entry which is preliminary data.</text>
</comment>
<dbReference type="PROSITE" id="PS51257">
    <property type="entry name" value="PROKAR_LIPOPROTEIN"/>
    <property type="match status" value="1"/>
</dbReference>
<dbReference type="Proteomes" id="UP000444318">
    <property type="component" value="Unassembled WGS sequence"/>
</dbReference>
<protein>
    <recommendedName>
        <fullName evidence="3">Lipoprotein</fullName>
    </recommendedName>
</protein>
<keyword evidence="2" id="KW-1185">Reference proteome</keyword>
<proteinExistence type="predicted"/>
<dbReference type="AlphaFoldDB" id="A0A843S2G0"/>
<name>A0A843S2G0_9BURK</name>
<reference evidence="1 2" key="1">
    <citation type="submission" date="2019-10" db="EMBL/GenBank/DDBJ databases">
        <title>Two novel species isolated from a subtropical stream in China.</title>
        <authorList>
            <person name="Lu H."/>
        </authorList>
    </citation>
    <scope>NUCLEOTIDE SEQUENCE [LARGE SCALE GENOMIC DNA]</scope>
    <source>
        <strain evidence="1 2">FT103W</strain>
    </source>
</reference>
<evidence type="ECO:0008006" key="3">
    <source>
        <dbReference type="Google" id="ProtNLM"/>
    </source>
</evidence>
<dbReference type="RefSeq" id="WP_152801495.1">
    <property type="nucleotide sequence ID" value="NZ_WHUF01000001.1"/>
</dbReference>